<feature type="site" description="Involved in the stabilization of negative charge on the oxyanion by the formation of the oxyanion hole" evidence="10">
    <location>
        <position position="114"/>
    </location>
</feature>
<proteinExistence type="inferred from homology"/>
<dbReference type="GO" id="GO:0006526">
    <property type="term" value="P:L-arginine biosynthetic process"/>
    <property type="evidence" value="ECO:0007669"/>
    <property type="project" value="UniProtKB-UniRule"/>
</dbReference>
<dbReference type="GO" id="GO:0004042">
    <property type="term" value="F:L-glutamate N-acetyltransferase activity"/>
    <property type="evidence" value="ECO:0007669"/>
    <property type="project" value="UniProtKB-UniRule"/>
</dbReference>
<feature type="site" description="Cleavage; by autolysis" evidence="10">
    <location>
        <begin position="184"/>
        <end position="185"/>
    </location>
</feature>
<name>A0A9D2K4J6_9FIRM</name>
<evidence type="ECO:0000256" key="2">
    <source>
        <dbReference type="ARBA" id="ARBA00011475"/>
    </source>
</evidence>
<protein>
    <recommendedName>
        <fullName evidence="10">Arginine biosynthesis bifunctional protein ArgJ</fullName>
    </recommendedName>
    <domain>
        <recommendedName>
            <fullName evidence="10">Glutamate N-acetyltransferase</fullName>
            <ecNumber evidence="10">2.3.1.35</ecNumber>
        </recommendedName>
        <alternativeName>
            <fullName evidence="10">Ornithine acetyltransferase</fullName>
            <shortName evidence="10">OATase</shortName>
        </alternativeName>
        <alternativeName>
            <fullName evidence="10">Ornithine transacetylase</fullName>
        </alternativeName>
    </domain>
    <domain>
        <recommendedName>
            <fullName evidence="10">Amino-acid acetyltransferase</fullName>
            <ecNumber evidence="10">2.3.1.1</ecNumber>
        </recommendedName>
        <alternativeName>
            <fullName evidence="10">N-acetylglutamate synthase</fullName>
            <shortName evidence="10">AGSase</shortName>
        </alternativeName>
    </domain>
    <component>
        <recommendedName>
            <fullName evidence="10">Arginine biosynthesis bifunctional protein ArgJ alpha chain</fullName>
        </recommendedName>
    </component>
    <component>
        <recommendedName>
            <fullName evidence="10">Arginine biosynthesis bifunctional protein ArgJ beta chain</fullName>
        </recommendedName>
    </component>
</protein>
<comment type="similarity">
    <text evidence="1 10">Belongs to the ArgJ family.</text>
</comment>
<comment type="caution">
    <text evidence="11">The sequence shown here is derived from an EMBL/GenBank/DDBJ whole genome shotgun (WGS) entry which is preliminary data.</text>
</comment>
<dbReference type="InterPro" id="IPR016117">
    <property type="entry name" value="ArgJ-like_dom_sf"/>
</dbReference>
<dbReference type="GO" id="GO:0006592">
    <property type="term" value="P:ornithine biosynthetic process"/>
    <property type="evidence" value="ECO:0007669"/>
    <property type="project" value="TreeGrafter"/>
</dbReference>
<feature type="chain" id="PRO_5039772067" description="Arginine biosynthesis bifunctional protein ArgJ alpha chain" evidence="10">
    <location>
        <begin position="1"/>
        <end position="184"/>
    </location>
</feature>
<feature type="binding site" evidence="10">
    <location>
        <position position="148"/>
    </location>
    <ligand>
        <name>substrate</name>
    </ligand>
</feature>
<dbReference type="EMBL" id="DXBC01000054">
    <property type="protein sequence ID" value="HIZ78875.1"/>
    <property type="molecule type" value="Genomic_DNA"/>
</dbReference>
<feature type="binding site" evidence="10">
    <location>
        <position position="272"/>
    </location>
    <ligand>
        <name>substrate</name>
    </ligand>
</feature>
<dbReference type="GO" id="GO:0004358">
    <property type="term" value="F:L-glutamate N-acetyltransferase activity, acting on acetyl-L-ornithine as donor"/>
    <property type="evidence" value="ECO:0007669"/>
    <property type="project" value="UniProtKB-UniRule"/>
</dbReference>
<dbReference type="Proteomes" id="UP000824101">
    <property type="component" value="Unassembled WGS sequence"/>
</dbReference>
<organism evidence="11 12">
    <name type="scientific">Candidatus Lachnoclostridium stercorigallinarum</name>
    <dbReference type="NCBI Taxonomy" id="2838634"/>
    <lineage>
        <taxon>Bacteria</taxon>
        <taxon>Bacillati</taxon>
        <taxon>Bacillota</taxon>
        <taxon>Clostridia</taxon>
        <taxon>Lachnospirales</taxon>
        <taxon>Lachnospiraceae</taxon>
    </lineage>
</organism>
<feature type="site" description="Involved in the stabilization of negative charge on the oxyanion by the formation of the oxyanion hole" evidence="10">
    <location>
        <position position="113"/>
    </location>
</feature>
<comment type="function">
    <text evidence="10">Catalyzes two activities which are involved in the cyclic version of arginine biosynthesis: the synthesis of N-acetylglutamate from glutamate and acetyl-CoA as the acetyl donor, and of ornithine by transacetylation between N(2)-acetylornithine and glutamate.</text>
</comment>
<evidence type="ECO:0000256" key="6">
    <source>
        <dbReference type="ARBA" id="ARBA00022813"/>
    </source>
</evidence>
<reference evidence="11" key="2">
    <citation type="submission" date="2021-04" db="EMBL/GenBank/DDBJ databases">
        <authorList>
            <person name="Gilroy R."/>
        </authorList>
    </citation>
    <scope>NUCLEOTIDE SEQUENCE</scope>
    <source>
        <strain evidence="11">ChiBcec1-1093</strain>
    </source>
</reference>
<dbReference type="PANTHER" id="PTHR23100:SF0">
    <property type="entry name" value="ARGININE BIOSYNTHESIS BIFUNCTIONAL PROTEIN ARGJ, MITOCHONDRIAL"/>
    <property type="match status" value="1"/>
</dbReference>
<dbReference type="CDD" id="cd02152">
    <property type="entry name" value="OAT"/>
    <property type="match status" value="1"/>
</dbReference>
<keyword evidence="10" id="KW-0963">Cytoplasm</keyword>
<keyword evidence="6 10" id="KW-0068">Autocatalytic cleavage</keyword>
<comment type="catalytic activity">
    <reaction evidence="9 10">
        <text>N(2)-acetyl-L-ornithine + L-glutamate = N-acetyl-L-glutamate + L-ornithine</text>
        <dbReference type="Rhea" id="RHEA:15349"/>
        <dbReference type="ChEBI" id="CHEBI:29985"/>
        <dbReference type="ChEBI" id="CHEBI:44337"/>
        <dbReference type="ChEBI" id="CHEBI:46911"/>
        <dbReference type="ChEBI" id="CHEBI:57805"/>
        <dbReference type="EC" id="2.3.1.35"/>
    </reaction>
</comment>
<dbReference type="HAMAP" id="MF_01106">
    <property type="entry name" value="ArgJ"/>
    <property type="match status" value="1"/>
</dbReference>
<comment type="pathway">
    <text evidence="10">Amino-acid biosynthesis; L-arginine biosynthesis; N(2)-acetyl-L-ornithine from L-glutamate: step 1/4.</text>
</comment>
<evidence type="ECO:0000313" key="12">
    <source>
        <dbReference type="Proteomes" id="UP000824101"/>
    </source>
</evidence>
<keyword evidence="4 10" id="KW-0028">Amino-acid biosynthesis</keyword>
<feature type="active site" description="Nucleophile" evidence="10">
    <location>
        <position position="185"/>
    </location>
</feature>
<comment type="subunit">
    <text evidence="2 10">Heterotetramer of two alpha and two beta chains.</text>
</comment>
<dbReference type="GO" id="GO:0005737">
    <property type="term" value="C:cytoplasm"/>
    <property type="evidence" value="ECO:0007669"/>
    <property type="project" value="UniProtKB-SubCell"/>
</dbReference>
<evidence type="ECO:0000256" key="5">
    <source>
        <dbReference type="ARBA" id="ARBA00022679"/>
    </source>
</evidence>
<evidence type="ECO:0000256" key="3">
    <source>
        <dbReference type="ARBA" id="ARBA00022571"/>
    </source>
</evidence>
<evidence type="ECO:0000256" key="8">
    <source>
        <dbReference type="ARBA" id="ARBA00023315"/>
    </source>
</evidence>
<comment type="subcellular location">
    <subcellularLocation>
        <location evidence="10">Cytoplasm</location>
    </subcellularLocation>
</comment>
<dbReference type="AlphaFoldDB" id="A0A9D2K4J6"/>
<dbReference type="Pfam" id="PF01960">
    <property type="entry name" value="ArgJ"/>
    <property type="match status" value="1"/>
</dbReference>
<comment type="pathway">
    <text evidence="10">Amino-acid biosynthesis; L-arginine biosynthesis; L-ornithine and N-acetyl-L-glutamate from L-glutamate and N(2)-acetyl-L-ornithine (cyclic): step 1/1.</text>
</comment>
<evidence type="ECO:0000256" key="9">
    <source>
        <dbReference type="ARBA" id="ARBA00049439"/>
    </source>
</evidence>
<dbReference type="EC" id="2.3.1.1" evidence="10"/>
<dbReference type="EC" id="2.3.1.35" evidence="10"/>
<dbReference type="PANTHER" id="PTHR23100">
    <property type="entry name" value="ARGININE BIOSYNTHESIS BIFUNCTIONAL PROTEIN ARGJ"/>
    <property type="match status" value="1"/>
</dbReference>
<feature type="chain" id="PRO_5039772068" description="Arginine biosynthesis bifunctional protein ArgJ beta chain" evidence="10">
    <location>
        <begin position="185"/>
        <end position="403"/>
    </location>
</feature>
<feature type="binding site" evidence="10">
    <location>
        <position position="398"/>
    </location>
    <ligand>
        <name>substrate</name>
    </ligand>
</feature>
<dbReference type="Gene3D" id="3.60.70.12">
    <property type="entry name" value="L-amino peptidase D-ALA esterase/amidase"/>
    <property type="match status" value="1"/>
</dbReference>
<keyword evidence="3 10" id="KW-0055">Arginine biosynthesis</keyword>
<dbReference type="NCBIfam" id="TIGR00120">
    <property type="entry name" value="ArgJ"/>
    <property type="match status" value="1"/>
</dbReference>
<keyword evidence="8 10" id="KW-0012">Acyltransferase</keyword>
<dbReference type="Gene3D" id="3.10.20.340">
    <property type="entry name" value="ArgJ beta chain, C-terminal domain"/>
    <property type="match status" value="1"/>
</dbReference>
<evidence type="ECO:0000256" key="4">
    <source>
        <dbReference type="ARBA" id="ARBA00022605"/>
    </source>
</evidence>
<feature type="binding site" evidence="10">
    <location>
        <position position="174"/>
    </location>
    <ligand>
        <name>substrate</name>
    </ligand>
</feature>
<evidence type="ECO:0000256" key="7">
    <source>
        <dbReference type="ARBA" id="ARBA00023268"/>
    </source>
</evidence>
<reference evidence="11" key="1">
    <citation type="journal article" date="2021" name="PeerJ">
        <title>Extensive microbial diversity within the chicken gut microbiome revealed by metagenomics and culture.</title>
        <authorList>
            <person name="Gilroy R."/>
            <person name="Ravi A."/>
            <person name="Getino M."/>
            <person name="Pursley I."/>
            <person name="Horton D.L."/>
            <person name="Alikhan N.F."/>
            <person name="Baker D."/>
            <person name="Gharbi K."/>
            <person name="Hall N."/>
            <person name="Watson M."/>
            <person name="Adriaenssens E.M."/>
            <person name="Foster-Nyarko E."/>
            <person name="Jarju S."/>
            <person name="Secka A."/>
            <person name="Antonio M."/>
            <person name="Oren A."/>
            <person name="Chaudhuri R.R."/>
            <person name="La Ragione R."/>
            <person name="Hildebrand F."/>
            <person name="Pallen M.J."/>
        </authorList>
    </citation>
    <scope>NUCLEOTIDE SEQUENCE</scope>
    <source>
        <strain evidence="11">ChiBcec1-1093</strain>
    </source>
</reference>
<feature type="binding site" evidence="10">
    <location>
        <position position="403"/>
    </location>
    <ligand>
        <name>substrate</name>
    </ligand>
</feature>
<dbReference type="InterPro" id="IPR002813">
    <property type="entry name" value="Arg_biosynth_ArgJ"/>
</dbReference>
<keyword evidence="7 10" id="KW-0511">Multifunctional enzyme</keyword>
<dbReference type="SUPFAM" id="SSF56266">
    <property type="entry name" value="DmpA/ArgJ-like"/>
    <property type="match status" value="1"/>
</dbReference>
<feature type="binding site" evidence="10">
    <location>
        <position position="185"/>
    </location>
    <ligand>
        <name>substrate</name>
    </ligand>
</feature>
<evidence type="ECO:0000256" key="10">
    <source>
        <dbReference type="HAMAP-Rule" id="MF_01106"/>
    </source>
</evidence>
<evidence type="ECO:0000256" key="1">
    <source>
        <dbReference type="ARBA" id="ARBA00006774"/>
    </source>
</evidence>
<sequence>MYETEGGVCAAAGFQAGSVRCGIKASSEKDDTAVIWSETPCAAAAVYTRNRVKAAPIQVTREHLEDGKAQAVIINSGNANACAPDGRENAVREGRACANLLGIREEDVIVCSTGVIGQRLNIEAIEEHLPGLSLSPKGSDLAAAAIMTTDTVPKTAAVEFTAGGKTCRLGGICKGSGMIHPNMGTMLCVLTTDCAVSTFVLQETLREKTAVSFNRVSVDGDTSTNDTCCILANGMVGNQEICSRAGEDYETFAAALETVCVTLARKIAADGEGAGRLMTCTVSGAADEAKAECLAKAVCSSSLVKAAMFGADANWGRILCAMGYSGAEFDPEQVDVSFSSPAGEIAVCADGRAVDFDEEKAREILSQPEVTILISLREGEASVTAWGCDLTYEYVRINGDYRT</sequence>
<comment type="catalytic activity">
    <reaction evidence="10">
        <text>L-glutamate + acetyl-CoA = N-acetyl-L-glutamate + CoA + H(+)</text>
        <dbReference type="Rhea" id="RHEA:24292"/>
        <dbReference type="ChEBI" id="CHEBI:15378"/>
        <dbReference type="ChEBI" id="CHEBI:29985"/>
        <dbReference type="ChEBI" id="CHEBI:44337"/>
        <dbReference type="ChEBI" id="CHEBI:57287"/>
        <dbReference type="ChEBI" id="CHEBI:57288"/>
        <dbReference type="EC" id="2.3.1.1"/>
    </reaction>
</comment>
<evidence type="ECO:0000313" key="11">
    <source>
        <dbReference type="EMBL" id="HIZ78875.1"/>
    </source>
</evidence>
<dbReference type="NCBIfam" id="NF003802">
    <property type="entry name" value="PRK05388.1"/>
    <property type="match status" value="1"/>
</dbReference>
<accession>A0A9D2K4J6</accession>
<dbReference type="FunFam" id="3.10.20.340:FF:000001">
    <property type="entry name" value="Arginine biosynthesis bifunctional protein ArgJ, chloroplastic"/>
    <property type="match status" value="1"/>
</dbReference>
<gene>
    <name evidence="10 11" type="primary">argJ</name>
    <name evidence="11" type="ORF">IAA17_03725</name>
</gene>
<dbReference type="InterPro" id="IPR042195">
    <property type="entry name" value="ArgJ_beta_C"/>
</dbReference>
<dbReference type="FunFam" id="3.60.70.12:FF:000001">
    <property type="entry name" value="Arginine biosynthesis bifunctional protein ArgJ, chloroplastic"/>
    <property type="match status" value="1"/>
</dbReference>
<keyword evidence="5 10" id="KW-0808">Transferase</keyword>